<dbReference type="Pfam" id="PF00483">
    <property type="entry name" value="NTP_transferase"/>
    <property type="match status" value="1"/>
</dbReference>
<sequence length="300" mass="33179">MNTTLLIMAAGIGSRFGTGIKQLEPVDASNHIIMDYSIHDAIEAGINHVVFIIRKDIEKEFKEVIGDRIAAICSAHNVTVDYAFQDIKDIPGTLPEGRTKPWGTGQAVLAAKKVIKTPFIVINADDYYGKEGFKAVHEYLMNGGKSCMAGFVLKNTLSDNGGVTRGICKMDENGNLTEVVETKNIVKTVTGAETDGVAVDINSLVSMNMWGLTPEFLDVLEQGFKEFFEKEVPENPLKAEYLIPIFIGELLSEDEMFVKVLKTNDTWYGMTYHEDVAAVKNSFKKMLEDGVYKADLFSDL</sequence>
<evidence type="ECO:0000259" key="1">
    <source>
        <dbReference type="Pfam" id="PF00483"/>
    </source>
</evidence>
<dbReference type="Gene3D" id="3.90.550.10">
    <property type="entry name" value="Spore Coat Polysaccharide Biosynthesis Protein SpsA, Chain A"/>
    <property type="match status" value="1"/>
</dbReference>
<dbReference type="RefSeq" id="WP_055171058.1">
    <property type="nucleotide sequence ID" value="NZ_CZBX01000002.1"/>
</dbReference>
<dbReference type="EMBL" id="CZBX01000002">
    <property type="protein sequence ID" value="CUQ82781.1"/>
    <property type="molecule type" value="Genomic_DNA"/>
</dbReference>
<dbReference type="InterPro" id="IPR005835">
    <property type="entry name" value="NTP_transferase_dom"/>
</dbReference>
<dbReference type="SUPFAM" id="SSF53448">
    <property type="entry name" value="Nucleotide-diphospho-sugar transferases"/>
    <property type="match status" value="1"/>
</dbReference>
<gene>
    <name evidence="2" type="ORF">ERS852502_00588</name>
</gene>
<keyword evidence="2" id="KW-0808">Transferase</keyword>
<dbReference type="AlphaFoldDB" id="A0A174ZFL6"/>
<proteinExistence type="predicted"/>
<evidence type="ECO:0000313" key="2">
    <source>
        <dbReference type="EMBL" id="CUQ82781.1"/>
    </source>
</evidence>
<dbReference type="InterPro" id="IPR029044">
    <property type="entry name" value="Nucleotide-diphossugar_trans"/>
</dbReference>
<dbReference type="GO" id="GO:0016740">
    <property type="term" value="F:transferase activity"/>
    <property type="evidence" value="ECO:0007669"/>
    <property type="project" value="UniProtKB-KW"/>
</dbReference>
<dbReference type="Proteomes" id="UP000078383">
    <property type="component" value="Unassembled WGS sequence"/>
</dbReference>
<evidence type="ECO:0000313" key="3">
    <source>
        <dbReference type="Proteomes" id="UP000078383"/>
    </source>
</evidence>
<feature type="domain" description="Nucleotidyl transferase" evidence="1">
    <location>
        <begin position="6"/>
        <end position="181"/>
    </location>
</feature>
<organism evidence="2 3">
    <name type="scientific">[Ruminococcus] torques</name>
    <dbReference type="NCBI Taxonomy" id="33039"/>
    <lineage>
        <taxon>Bacteria</taxon>
        <taxon>Bacillati</taxon>
        <taxon>Bacillota</taxon>
        <taxon>Clostridia</taxon>
        <taxon>Lachnospirales</taxon>
        <taxon>Lachnospiraceae</taxon>
        <taxon>Mediterraneibacter</taxon>
    </lineage>
</organism>
<reference evidence="2 3" key="1">
    <citation type="submission" date="2015-09" db="EMBL/GenBank/DDBJ databases">
        <authorList>
            <consortium name="Pathogen Informatics"/>
        </authorList>
    </citation>
    <scope>NUCLEOTIDE SEQUENCE [LARGE SCALE GENOMIC DNA]</scope>
    <source>
        <strain evidence="2 3">2789STDY5834889</strain>
    </source>
</reference>
<name>A0A174ZFL6_9FIRM</name>
<dbReference type="OrthoDB" id="9779926at2"/>
<accession>A0A174ZFL6</accession>
<protein>
    <submittedName>
        <fullName evidence="2">UDP-N-acetylglucosamine diphosphorylase/glucosamine-1-phosphate N-acetyltransferase</fullName>
    </submittedName>
</protein>